<dbReference type="Proteomes" id="UP000019116">
    <property type="component" value="Chromosome 4A"/>
</dbReference>
<keyword evidence="1" id="KW-0732">Signal</keyword>
<dbReference type="Gramene" id="TraesMAC4A03G02205350.1">
    <property type="protein sequence ID" value="TraesMAC4A03G02205350.1.CDS1"/>
    <property type="gene ID" value="TraesMAC4A03G02205350"/>
</dbReference>
<dbReference type="GeneID" id="123083401"/>
<dbReference type="GO" id="GO:0009827">
    <property type="term" value="P:plant-type cell wall modification"/>
    <property type="evidence" value="ECO:0000318"/>
    <property type="project" value="GO_Central"/>
</dbReference>
<proteinExistence type="predicted"/>
<dbReference type="Gramene" id="TraesCS4A03G1127800.1">
    <property type="protein sequence ID" value="TraesCS4A03G1127800.1.CDS1"/>
    <property type="gene ID" value="TraesCS4A03G1127800"/>
</dbReference>
<dbReference type="GO" id="GO:0004857">
    <property type="term" value="F:enzyme inhibitor activity"/>
    <property type="evidence" value="ECO:0000318"/>
    <property type="project" value="GO_Central"/>
</dbReference>
<dbReference type="Pfam" id="PF04043">
    <property type="entry name" value="PMEI"/>
    <property type="match status" value="1"/>
</dbReference>
<reference evidence="3" key="1">
    <citation type="submission" date="2018-08" db="EMBL/GenBank/DDBJ databases">
        <authorList>
            <person name="Rossello M."/>
        </authorList>
    </citation>
    <scope>NUCLEOTIDE SEQUENCE [LARGE SCALE GENOMIC DNA]</scope>
    <source>
        <strain evidence="3">cv. Chinese Spring</strain>
    </source>
</reference>
<dbReference type="Gramene" id="TraesLAC4A03G02160920.1">
    <property type="protein sequence ID" value="TraesLAC4A03G02160920.1.CDS1"/>
    <property type="gene ID" value="TraesLAC4A03G02160920"/>
</dbReference>
<dbReference type="GO" id="GO:0009505">
    <property type="term" value="C:plant-type cell wall"/>
    <property type="evidence" value="ECO:0000318"/>
    <property type="project" value="GO_Central"/>
</dbReference>
<evidence type="ECO:0000313" key="3">
    <source>
        <dbReference type="EnsemblPlants" id="TraesCS4A02G450800.1.cds1"/>
    </source>
</evidence>
<dbReference type="RefSeq" id="XP_044361387.1">
    <property type="nucleotide sequence ID" value="XM_044505452.1"/>
</dbReference>
<evidence type="ECO:0000313" key="4">
    <source>
        <dbReference type="Proteomes" id="UP000019116"/>
    </source>
</evidence>
<name>A0A3B6I466_WHEAT</name>
<evidence type="ECO:0000259" key="2">
    <source>
        <dbReference type="Pfam" id="PF04043"/>
    </source>
</evidence>
<reference evidence="3" key="2">
    <citation type="submission" date="2018-10" db="UniProtKB">
        <authorList>
            <consortium name="EnsemblPlants"/>
        </authorList>
    </citation>
    <scope>IDENTIFICATION</scope>
</reference>
<evidence type="ECO:0000256" key="1">
    <source>
        <dbReference type="SAM" id="SignalP"/>
    </source>
</evidence>
<dbReference type="Gene3D" id="1.20.140.40">
    <property type="entry name" value="Invertase/pectin methylesterase inhibitor family protein"/>
    <property type="match status" value="1"/>
</dbReference>
<feature type="domain" description="Pectinesterase inhibitor" evidence="2">
    <location>
        <begin position="43"/>
        <end position="173"/>
    </location>
</feature>
<feature type="chain" id="PRO_5043175508" description="Pectinesterase inhibitor domain-containing protein" evidence="1">
    <location>
        <begin position="28"/>
        <end position="208"/>
    </location>
</feature>
<dbReference type="Gramene" id="TraesCS4A02G450800.1">
    <property type="protein sequence ID" value="TraesCS4A02G450800.1.cds1"/>
    <property type="gene ID" value="TraesCS4A02G450800"/>
</dbReference>
<gene>
    <name evidence="3" type="primary">LOC123083401</name>
</gene>
<protein>
    <recommendedName>
        <fullName evidence="2">Pectinesterase inhibitor domain-containing protein</fullName>
    </recommendedName>
</protein>
<feature type="signal peptide" evidence="1">
    <location>
        <begin position="1"/>
        <end position="27"/>
    </location>
</feature>
<dbReference type="KEGG" id="taes:123083401"/>
<dbReference type="SUPFAM" id="SSF101148">
    <property type="entry name" value="Plant invertase/pectin methylesterase inhibitor"/>
    <property type="match status" value="1"/>
</dbReference>
<accession>A0A3B6I466</accession>
<dbReference type="EnsemblPlants" id="TraesCS4A02G450800.1">
    <property type="protein sequence ID" value="TraesCS4A02G450800.1.cds1"/>
    <property type="gene ID" value="TraesCS4A02G450800"/>
</dbReference>
<keyword evidence="4" id="KW-1185">Reference proteome</keyword>
<organism evidence="3">
    <name type="scientific">Triticum aestivum</name>
    <name type="common">Wheat</name>
    <dbReference type="NCBI Taxonomy" id="4565"/>
    <lineage>
        <taxon>Eukaryota</taxon>
        <taxon>Viridiplantae</taxon>
        <taxon>Streptophyta</taxon>
        <taxon>Embryophyta</taxon>
        <taxon>Tracheophyta</taxon>
        <taxon>Spermatophyta</taxon>
        <taxon>Magnoliopsida</taxon>
        <taxon>Liliopsida</taxon>
        <taxon>Poales</taxon>
        <taxon>Poaceae</taxon>
        <taxon>BOP clade</taxon>
        <taxon>Pooideae</taxon>
        <taxon>Triticodae</taxon>
        <taxon>Triticeae</taxon>
        <taxon>Triticinae</taxon>
        <taxon>Triticum</taxon>
    </lineage>
</organism>
<dbReference type="AlphaFoldDB" id="A0A3B6I466"/>
<dbReference type="InterPro" id="IPR006501">
    <property type="entry name" value="Pectinesterase_inhib_dom"/>
</dbReference>
<dbReference type="InterPro" id="IPR035513">
    <property type="entry name" value="Invertase/methylesterase_inhib"/>
</dbReference>
<dbReference type="SMR" id="A0A3B6I466"/>
<sequence length="208" mass="23377">MATTLISSIIFSASLFVIFSMAITAKANDSGSGRAKVTNLMLEACKNASGYSRDFELHVTQEFCLSTLQSSNRSVDARDHLDLVLIAIDILKDRLNTANHNVEKMLQNAKKGTVKIRDLYLCKVYYDTTTRIINICDSMFTDYRGDKGELQPFELLRWVDRVGFPIDGCMSNLSIEKPRADSLINENFEMAMLVNLGYALLAPYDDSY</sequence>
<dbReference type="NCBIfam" id="TIGR01614">
    <property type="entry name" value="PME_inhib"/>
    <property type="match status" value="1"/>
</dbReference>